<evidence type="ECO:0000259" key="2">
    <source>
        <dbReference type="Pfam" id="PF03629"/>
    </source>
</evidence>
<evidence type="ECO:0000256" key="1">
    <source>
        <dbReference type="ARBA" id="ARBA00022801"/>
    </source>
</evidence>
<evidence type="ECO:0000313" key="3">
    <source>
        <dbReference type="EMBL" id="USJ33115.1"/>
    </source>
</evidence>
<dbReference type="Gene3D" id="3.40.50.1110">
    <property type="entry name" value="SGNH hydrolase"/>
    <property type="match status" value="1"/>
</dbReference>
<keyword evidence="4" id="KW-1185">Reference proteome</keyword>
<dbReference type="Pfam" id="PF03629">
    <property type="entry name" value="SASA"/>
    <property type="match status" value="1"/>
</dbReference>
<proteinExistence type="predicted"/>
<dbReference type="SUPFAM" id="SSF52266">
    <property type="entry name" value="SGNH hydrolase"/>
    <property type="match status" value="1"/>
</dbReference>
<dbReference type="InterPro" id="IPR036514">
    <property type="entry name" value="SGNH_hydro_sf"/>
</dbReference>
<accession>A0ABY4XRW4</accession>
<gene>
    <name evidence="3" type="ORF">NFI80_10250</name>
</gene>
<feature type="domain" description="Sialate O-acetylesterase" evidence="2">
    <location>
        <begin position="143"/>
        <end position="368"/>
    </location>
</feature>
<dbReference type="Proteomes" id="UP001055420">
    <property type="component" value="Chromosome"/>
</dbReference>
<dbReference type="Gene3D" id="2.60.40.10">
    <property type="entry name" value="Immunoglobulins"/>
    <property type="match status" value="1"/>
</dbReference>
<reference evidence="3" key="1">
    <citation type="submission" date="2022-06" db="EMBL/GenBank/DDBJ databases">
        <title>Novel species in genus Dyadobacter.</title>
        <authorList>
            <person name="Ma C."/>
        </authorList>
    </citation>
    <scope>NUCLEOTIDE SEQUENCE</scope>
    <source>
        <strain evidence="3">CY22</strain>
    </source>
</reference>
<dbReference type="NCBIfam" id="TIGR04183">
    <property type="entry name" value="Por_Secre_tail"/>
    <property type="match status" value="1"/>
</dbReference>
<name>A0ABY4XRW4_9BACT</name>
<sequence>MKLNVLPLRVLRPLSSFSFKFFLFFAATAFSGNIVNAQRFSSVVFRKLPQDLQLYPRNAQSEAVIPISGFTETAGYNYISVQVFRNETLQKYLRADLKYDKGIGSFTTEAKIKAELANYNFRIYLCKTSDSTMVVERKNVVSGDVYVLSGQSNSTGFFTETDTSTFSRTFGKITADLNTGPYNAADTLWAFSNQDHYDYGVGTMGLEIQKQLIRQSGVPNCLINAGFHWSSAFAHAQRTESNPADLRNGYGRMLYRLQKGGMAGAVKAYIFRQGETEAYHEGGNWPENFAVLRNNLKKDLPSLGKIYVFQIDVIYFASSVGAEVRDYQRRLPSIYPELRSLATVGTQQFDGLHYGKEGNKQGGLELSRLIARDFYGLKDTANINSPNIRKIFYKTPEKKQVILVFDEGQELVYPEPYKPNGQITLDMKDFFYFNGESGSVASAKADGNRIILELKAPQQATTMDLMPMYTPENGPYYPLNGPFIKNKLGMRAFTFFKVPIGESLATPELAAEIESTEGGVKLSWKKVNAVAQFVLERKRDDEPDYETIATLDSATYIYLDKNTAEAKKINYRLKGVSSASESADYGYAEVEYELITGVEKDDEAMFTVFPNPARKGEQVTVRMKKPVDGTLSLIDVNGQSLSDERILRSNEAFIRIPENAAGNHIVRLKAGDKIWSKKVHVR</sequence>
<dbReference type="InterPro" id="IPR005181">
    <property type="entry name" value="SASA"/>
</dbReference>
<evidence type="ECO:0000313" key="4">
    <source>
        <dbReference type="Proteomes" id="UP001055420"/>
    </source>
</evidence>
<dbReference type="InterPro" id="IPR026444">
    <property type="entry name" value="Secre_tail"/>
</dbReference>
<organism evidence="3 4">
    <name type="scientific">Dyadobacter chenhuakuii</name>
    <dbReference type="NCBI Taxonomy" id="2909339"/>
    <lineage>
        <taxon>Bacteria</taxon>
        <taxon>Pseudomonadati</taxon>
        <taxon>Bacteroidota</taxon>
        <taxon>Cytophagia</taxon>
        <taxon>Cytophagales</taxon>
        <taxon>Spirosomataceae</taxon>
        <taxon>Dyadobacter</taxon>
    </lineage>
</organism>
<dbReference type="EMBL" id="CP098805">
    <property type="protein sequence ID" value="USJ33115.1"/>
    <property type="molecule type" value="Genomic_DNA"/>
</dbReference>
<dbReference type="RefSeq" id="WP_235163132.1">
    <property type="nucleotide sequence ID" value="NZ_CP098805.1"/>
</dbReference>
<dbReference type="InterPro" id="IPR013783">
    <property type="entry name" value="Ig-like_fold"/>
</dbReference>
<protein>
    <submittedName>
        <fullName evidence="3">T9SS type A sorting domain-containing protein</fullName>
    </submittedName>
</protein>
<keyword evidence="1" id="KW-0378">Hydrolase</keyword>